<evidence type="ECO:0000313" key="4">
    <source>
        <dbReference type="EMBL" id="RQX07167.1"/>
    </source>
</evidence>
<dbReference type="PANTHER" id="PTHR30055">
    <property type="entry name" value="HTH-TYPE TRANSCRIPTIONAL REGULATOR RUTR"/>
    <property type="match status" value="1"/>
</dbReference>
<dbReference type="PROSITE" id="PS50977">
    <property type="entry name" value="HTH_TETR_2"/>
    <property type="match status" value="1"/>
</dbReference>
<reference evidence="4 5" key="1">
    <citation type="submission" date="2018-05" db="EMBL/GenBank/DDBJ databases">
        <title>Micromonospora from Atacama Desert.</title>
        <authorList>
            <person name="Carro L."/>
            <person name="Goodfellow M."/>
            <person name="Klenk H.-P."/>
        </authorList>
    </citation>
    <scope>NUCLEOTIDE SEQUENCE [LARGE SCALE GENOMIC DNA]</scope>
    <source>
        <strain evidence="4 5">LB32</strain>
    </source>
</reference>
<evidence type="ECO:0000256" key="1">
    <source>
        <dbReference type="ARBA" id="ARBA00023125"/>
    </source>
</evidence>
<dbReference type="SUPFAM" id="SSF46689">
    <property type="entry name" value="Homeodomain-like"/>
    <property type="match status" value="1"/>
</dbReference>
<dbReference type="RefSeq" id="WP_124858949.1">
    <property type="nucleotide sequence ID" value="NZ_JBNCOC010000004.1"/>
</dbReference>
<feature type="domain" description="HTH tetR-type" evidence="3">
    <location>
        <begin position="14"/>
        <end position="74"/>
    </location>
</feature>
<comment type="caution">
    <text evidence="4">The sequence shown here is derived from an EMBL/GenBank/DDBJ whole genome shotgun (WGS) entry which is preliminary data.</text>
</comment>
<evidence type="ECO:0000313" key="5">
    <source>
        <dbReference type="Proteomes" id="UP000266889"/>
    </source>
</evidence>
<dbReference type="OrthoDB" id="4709704at2"/>
<keyword evidence="5" id="KW-1185">Reference proteome</keyword>
<dbReference type="PRINTS" id="PR00455">
    <property type="entry name" value="HTHTETR"/>
</dbReference>
<feature type="DNA-binding region" description="H-T-H motif" evidence="2">
    <location>
        <begin position="37"/>
        <end position="56"/>
    </location>
</feature>
<keyword evidence="1 2" id="KW-0238">DNA-binding</keyword>
<dbReference type="InterPro" id="IPR009057">
    <property type="entry name" value="Homeodomain-like_sf"/>
</dbReference>
<organism evidence="4 5">
    <name type="scientific">Micromonospora arida</name>
    <dbReference type="NCBI Taxonomy" id="2203715"/>
    <lineage>
        <taxon>Bacteria</taxon>
        <taxon>Bacillati</taxon>
        <taxon>Actinomycetota</taxon>
        <taxon>Actinomycetes</taxon>
        <taxon>Micromonosporales</taxon>
        <taxon>Micromonosporaceae</taxon>
        <taxon>Micromonospora</taxon>
    </lineage>
</organism>
<dbReference type="GO" id="GO:0003700">
    <property type="term" value="F:DNA-binding transcription factor activity"/>
    <property type="evidence" value="ECO:0007669"/>
    <property type="project" value="TreeGrafter"/>
</dbReference>
<dbReference type="AlphaFoldDB" id="A0A3N9XKI7"/>
<dbReference type="InterPro" id="IPR001647">
    <property type="entry name" value="HTH_TetR"/>
</dbReference>
<dbReference type="EMBL" id="QGSY01000226">
    <property type="protein sequence ID" value="RQX07167.1"/>
    <property type="molecule type" value="Genomic_DNA"/>
</dbReference>
<proteinExistence type="predicted"/>
<dbReference type="Proteomes" id="UP000266889">
    <property type="component" value="Unassembled WGS sequence"/>
</dbReference>
<sequence length="194" mass="20873">MPKIQAATVAEHRASQRAALLDAARTLLSQHPEQIPGLAEVAQHAGLARSSVYSYFKSRADMFDALVIDTFPRWSAYVEKHMDEATAPGPKIQAYVEANLQLVARGDHALARALASAGSSEALASSSRLMHDRLEAPLRAALTDHGSSDPVRMAELVQSIVYALSRMIEGGLPLRTATGLARELLSPYLDLDSG</sequence>
<dbReference type="InterPro" id="IPR050109">
    <property type="entry name" value="HTH-type_TetR-like_transc_reg"/>
</dbReference>
<gene>
    <name evidence="4" type="ORF">DLJ58_22325</name>
</gene>
<dbReference type="Pfam" id="PF00440">
    <property type="entry name" value="TetR_N"/>
    <property type="match status" value="1"/>
</dbReference>
<evidence type="ECO:0000256" key="2">
    <source>
        <dbReference type="PROSITE-ProRule" id="PRU00335"/>
    </source>
</evidence>
<dbReference type="GO" id="GO:0000976">
    <property type="term" value="F:transcription cis-regulatory region binding"/>
    <property type="evidence" value="ECO:0007669"/>
    <property type="project" value="TreeGrafter"/>
</dbReference>
<dbReference type="PANTHER" id="PTHR30055:SF226">
    <property type="entry name" value="HTH-TYPE TRANSCRIPTIONAL REGULATOR PKSA"/>
    <property type="match status" value="1"/>
</dbReference>
<dbReference type="Gene3D" id="1.10.357.10">
    <property type="entry name" value="Tetracycline Repressor, domain 2"/>
    <property type="match status" value="1"/>
</dbReference>
<protein>
    <submittedName>
        <fullName evidence="4">TetR family transcriptional regulator</fullName>
    </submittedName>
</protein>
<evidence type="ECO:0000259" key="3">
    <source>
        <dbReference type="PROSITE" id="PS50977"/>
    </source>
</evidence>
<name>A0A3N9XKI7_9ACTN</name>
<accession>A0A3N9XKI7</accession>